<dbReference type="Proteomes" id="UP000248329">
    <property type="component" value="Unassembled WGS sequence"/>
</dbReference>
<accession>A0AC61L6I5</accession>
<keyword evidence="1" id="KW-0687">Ribonucleoprotein</keyword>
<gene>
    <name evidence="1" type="ORF">C4B59_01930</name>
</gene>
<organism evidence="1 2">
    <name type="scientific">Candidatus Methanogaster sp</name>
    <dbReference type="NCBI Taxonomy" id="3386292"/>
    <lineage>
        <taxon>Archaea</taxon>
        <taxon>Methanobacteriati</taxon>
        <taxon>Methanobacteriota</taxon>
        <taxon>Stenosarchaea group</taxon>
        <taxon>Methanomicrobia</taxon>
        <taxon>Methanosarcinales</taxon>
        <taxon>ANME-2 cluster</taxon>
        <taxon>Candidatus Methanogasteraceae</taxon>
        <taxon>Candidatus Methanogaster</taxon>
    </lineage>
</organism>
<keyword evidence="1" id="KW-0689">Ribosomal protein</keyword>
<name>A0AC61L6I5_9EURY</name>
<evidence type="ECO:0000313" key="1">
    <source>
        <dbReference type="EMBL" id="PXF62002.1"/>
    </source>
</evidence>
<protein>
    <submittedName>
        <fullName evidence="1">50S ribosomal protein L44e</fullName>
    </submittedName>
</protein>
<reference evidence="1" key="1">
    <citation type="submission" date="2018-01" db="EMBL/GenBank/DDBJ databases">
        <authorList>
            <person name="Krukenberg V."/>
        </authorList>
    </citation>
    <scope>NUCLEOTIDE SEQUENCE</scope>
    <source>
        <strain evidence="1">E20ANME2</strain>
    </source>
</reference>
<evidence type="ECO:0000313" key="2">
    <source>
        <dbReference type="Proteomes" id="UP000248329"/>
    </source>
</evidence>
<comment type="caution">
    <text evidence="1">The sequence shown here is derived from an EMBL/GenBank/DDBJ whole genome shotgun (WGS) entry which is preliminary data.</text>
</comment>
<dbReference type="EMBL" id="PQXF01000002">
    <property type="protein sequence ID" value="PXF62002.1"/>
    <property type="molecule type" value="Genomic_DNA"/>
</dbReference>
<proteinExistence type="predicted"/>
<sequence>MKMPARFRTHCPYCKKHTEHKVERVKPAKASSMTRIARQKKRQSGIGNNGKFSKVPGGDKPTKRIHLRYRCSECGKAHVRKCFRTSKFELVESQ</sequence>